<evidence type="ECO:0000313" key="6">
    <source>
        <dbReference type="Proteomes" id="UP000674179"/>
    </source>
</evidence>
<evidence type="ECO:0000256" key="3">
    <source>
        <dbReference type="PIRSR" id="PIRSR600760-2"/>
    </source>
</evidence>
<accession>A0A836GYT5</accession>
<dbReference type="GO" id="GO:0046872">
    <property type="term" value="F:metal ion binding"/>
    <property type="evidence" value="ECO:0007669"/>
    <property type="project" value="UniProtKB-KW"/>
</dbReference>
<dbReference type="GeneID" id="94170118"/>
<dbReference type="SUPFAM" id="SSF56655">
    <property type="entry name" value="Carbohydrate phosphatase"/>
    <property type="match status" value="1"/>
</dbReference>
<dbReference type="PANTHER" id="PTHR43028:SF5">
    <property type="entry name" value="3'(2'),5'-BISPHOSPHATE NUCLEOTIDASE 1"/>
    <property type="match status" value="1"/>
</dbReference>
<comment type="cofactor">
    <cofactor evidence="3">
        <name>Mg(2+)</name>
        <dbReference type="ChEBI" id="CHEBI:18420"/>
    </cofactor>
</comment>
<dbReference type="InterPro" id="IPR000760">
    <property type="entry name" value="Inositol_monophosphatase-like"/>
</dbReference>
<feature type="binding site" evidence="3">
    <location>
        <position position="194"/>
    </location>
    <ligand>
        <name>Mg(2+)</name>
        <dbReference type="ChEBI" id="CHEBI:18420"/>
        <label>1</label>
        <note>catalytic</note>
    </ligand>
</feature>
<dbReference type="OrthoDB" id="411145at2759"/>
<gene>
    <name evidence="5" type="ORF">CUR178_02864</name>
</gene>
<feature type="chain" id="PRO_5032960431" description="3'(2'),5'-bisphosphate nucleotidase" evidence="4">
    <location>
        <begin position="22"/>
        <end position="426"/>
    </location>
</feature>
<evidence type="ECO:0000256" key="1">
    <source>
        <dbReference type="ARBA" id="ARBA00009759"/>
    </source>
</evidence>
<dbReference type="AlphaFoldDB" id="A0A836GYT5"/>
<dbReference type="Proteomes" id="UP000674179">
    <property type="component" value="Chromosome 31"/>
</dbReference>
<evidence type="ECO:0000256" key="2">
    <source>
        <dbReference type="ARBA" id="ARBA00012633"/>
    </source>
</evidence>
<keyword evidence="3" id="KW-0460">Magnesium</keyword>
<dbReference type="RefSeq" id="XP_067690711.1">
    <property type="nucleotide sequence ID" value="XM_067834608.1"/>
</dbReference>
<reference evidence="5 6" key="1">
    <citation type="submission" date="2021-02" db="EMBL/GenBank/DDBJ databases">
        <title>Leishmania (Mundinia) enrietti genome sequencing and assembly.</title>
        <authorList>
            <person name="Almutairi H."/>
            <person name="Gatherer D."/>
        </authorList>
    </citation>
    <scope>NUCLEOTIDE SEQUENCE [LARGE SCALE GENOMIC DNA]</scope>
    <source>
        <strain evidence="5">CUR178</strain>
    </source>
</reference>
<dbReference type="EMBL" id="JAFHKP010000031">
    <property type="protein sequence ID" value="KAG5472188.1"/>
    <property type="molecule type" value="Genomic_DNA"/>
</dbReference>
<evidence type="ECO:0000313" key="5">
    <source>
        <dbReference type="EMBL" id="KAG5472188.1"/>
    </source>
</evidence>
<organism evidence="5 6">
    <name type="scientific">Leishmania enriettii</name>
    <dbReference type="NCBI Taxonomy" id="5663"/>
    <lineage>
        <taxon>Eukaryota</taxon>
        <taxon>Discoba</taxon>
        <taxon>Euglenozoa</taxon>
        <taxon>Kinetoplastea</taxon>
        <taxon>Metakinetoplastina</taxon>
        <taxon>Trypanosomatida</taxon>
        <taxon>Trypanosomatidae</taxon>
        <taxon>Leishmaniinae</taxon>
        <taxon>Leishmania</taxon>
    </lineage>
</organism>
<name>A0A836GYT5_LEIEN</name>
<dbReference type="Pfam" id="PF00459">
    <property type="entry name" value="Inositol_P"/>
    <property type="match status" value="1"/>
</dbReference>
<comment type="caution">
    <text evidence="5">The sequence shown here is derived from an EMBL/GenBank/DDBJ whole genome shotgun (WGS) entry which is preliminary data.</text>
</comment>
<dbReference type="InterPro" id="IPR050725">
    <property type="entry name" value="CysQ/Inositol_MonoPase"/>
</dbReference>
<feature type="binding site" evidence="3">
    <location>
        <position position="124"/>
    </location>
    <ligand>
        <name>Mg(2+)</name>
        <dbReference type="ChEBI" id="CHEBI:18420"/>
        <label>1</label>
        <note>catalytic</note>
    </ligand>
</feature>
<dbReference type="KEGG" id="lenr:94170118"/>
<keyword evidence="6" id="KW-1185">Reference proteome</keyword>
<feature type="binding site" evidence="3">
    <location>
        <position position="193"/>
    </location>
    <ligand>
        <name>Mg(2+)</name>
        <dbReference type="ChEBI" id="CHEBI:18420"/>
        <label>1</label>
        <note>catalytic</note>
    </ligand>
</feature>
<dbReference type="GO" id="GO:0008441">
    <property type="term" value="F:3'(2'),5'-bisphosphate nucleotidase activity"/>
    <property type="evidence" value="ECO:0007669"/>
    <property type="project" value="UniProtKB-EC"/>
</dbReference>
<dbReference type="Gene3D" id="3.30.540.10">
    <property type="entry name" value="Fructose-1,6-Bisphosphatase, subunit A, domain 1"/>
    <property type="match status" value="1"/>
</dbReference>
<sequence>MTSVNLAQLLAVCVRASLVAQRYVMLSLLQLPEVEAKMARARGASPAYSQAHPRTVLDLTEAGMAVLTDSLHQAVKIDVKPHRGHQDGDAADDLVTTADFLIQAVLMRALSESFPALPFTVAGEEDRPSVAVEAAAEACMAEHHRAIAAMPYEAELCTHVQAGDTSGTDAAVVLCADSEAVMRRWFGIFIDPIDAASCFVGGFWQAPMTLVGITLDGVPITGVTNCIFCCPLTGATGPAETELQEKARAPGLSVVLNTPSLTSPFVVFDGVLIPAPVRPEPQPECTRETALAVCRSSATKEAFVERLVAELKPCSSVSARGAGYRQYHLLKKILKGAPRATRADHASRRLCVPAGDHQEVGLLPAPHAFLYALASDIFDLDGTPLRYPLVGTCTGTVASSSEIAALTDGLVAAYPYGMREVGRRLG</sequence>
<protein>
    <recommendedName>
        <fullName evidence="2">3'(2'),5'-bisphosphate nucleotidase</fullName>
        <ecNumber evidence="2">3.1.3.7</ecNumber>
    </recommendedName>
</protein>
<dbReference type="EC" id="3.1.3.7" evidence="2"/>
<comment type="similarity">
    <text evidence="1">Belongs to the inositol monophosphatase superfamily.</text>
</comment>
<feature type="signal peptide" evidence="4">
    <location>
        <begin position="1"/>
        <end position="21"/>
    </location>
</feature>
<evidence type="ECO:0000256" key="4">
    <source>
        <dbReference type="SAM" id="SignalP"/>
    </source>
</evidence>
<keyword evidence="4" id="KW-0732">Signal</keyword>
<feature type="binding site" evidence="3">
    <location>
        <position position="191"/>
    </location>
    <ligand>
        <name>Mg(2+)</name>
        <dbReference type="ChEBI" id="CHEBI:18420"/>
        <label>1</label>
        <note>catalytic</note>
    </ligand>
</feature>
<keyword evidence="3" id="KW-0479">Metal-binding</keyword>
<dbReference type="PANTHER" id="PTHR43028">
    <property type="entry name" value="3'(2'),5'-BISPHOSPHATE NUCLEOTIDASE 1"/>
    <property type="match status" value="1"/>
</dbReference>
<proteinExistence type="inferred from homology"/>